<dbReference type="Proteomes" id="UP000319213">
    <property type="component" value="Unassembled WGS sequence"/>
</dbReference>
<name>A0A543IUV5_9ACTN</name>
<evidence type="ECO:0000256" key="1">
    <source>
        <dbReference type="SAM" id="MobiDB-lite"/>
    </source>
</evidence>
<evidence type="ECO:0000313" key="2">
    <source>
        <dbReference type="EMBL" id="TQM74340.1"/>
    </source>
</evidence>
<reference evidence="2 3" key="1">
    <citation type="submission" date="2019-06" db="EMBL/GenBank/DDBJ databases">
        <title>Sequencing the genomes of 1000 actinobacteria strains.</title>
        <authorList>
            <person name="Klenk H.-P."/>
        </authorList>
    </citation>
    <scope>NUCLEOTIDE SEQUENCE [LARGE SCALE GENOMIC DNA]</scope>
    <source>
        <strain evidence="2 3">DSM 43186</strain>
    </source>
</reference>
<proteinExistence type="predicted"/>
<organism evidence="2 3">
    <name type="scientific">Thermopolyspora flexuosa</name>
    <dbReference type="NCBI Taxonomy" id="103836"/>
    <lineage>
        <taxon>Bacteria</taxon>
        <taxon>Bacillati</taxon>
        <taxon>Actinomycetota</taxon>
        <taxon>Actinomycetes</taxon>
        <taxon>Streptosporangiales</taxon>
        <taxon>Streptosporangiaceae</taxon>
        <taxon>Thermopolyspora</taxon>
    </lineage>
</organism>
<accession>A0A543IUV5</accession>
<comment type="caution">
    <text evidence="2">The sequence shown here is derived from an EMBL/GenBank/DDBJ whole genome shotgun (WGS) entry which is preliminary data.</text>
</comment>
<dbReference type="EMBL" id="VFPQ01000001">
    <property type="protein sequence ID" value="TQM74340.1"/>
    <property type="molecule type" value="Genomic_DNA"/>
</dbReference>
<evidence type="ECO:0000313" key="3">
    <source>
        <dbReference type="Proteomes" id="UP000319213"/>
    </source>
</evidence>
<keyword evidence="3" id="KW-1185">Reference proteome</keyword>
<feature type="region of interest" description="Disordered" evidence="1">
    <location>
        <begin position="1"/>
        <end position="29"/>
    </location>
</feature>
<sequence length="29" mass="3005">MKGEGMKKVIVHKPGTVRLSGAASAKHEG</sequence>
<dbReference type="AlphaFoldDB" id="A0A543IUV5"/>
<gene>
    <name evidence="2" type="ORF">FHX40_1010</name>
</gene>
<protein>
    <submittedName>
        <fullName evidence="2">Uncharacterized protein</fullName>
    </submittedName>
</protein>